<feature type="domain" description="Outer membrane protein beta-barrel" evidence="3">
    <location>
        <begin position="8"/>
        <end position="174"/>
    </location>
</feature>
<dbReference type="SUPFAM" id="SSF56925">
    <property type="entry name" value="OMPA-like"/>
    <property type="match status" value="1"/>
</dbReference>
<evidence type="ECO:0000256" key="1">
    <source>
        <dbReference type="ARBA" id="ARBA00022729"/>
    </source>
</evidence>
<dbReference type="KEGG" id="fbl:Fbal_3678"/>
<dbReference type="EMBL" id="CP002209">
    <property type="protein sequence ID" value="ADN77874.1"/>
    <property type="molecule type" value="Genomic_DNA"/>
</dbReference>
<dbReference type="Gene3D" id="2.40.160.20">
    <property type="match status" value="1"/>
</dbReference>
<dbReference type="GeneID" id="67183881"/>
<dbReference type="OrthoDB" id="5901526at2"/>
<dbReference type="InterPro" id="IPR027385">
    <property type="entry name" value="Beta-barrel_OMP"/>
</dbReference>
<dbReference type="HOGENOM" id="CLU_117501_0_0_6"/>
<evidence type="ECO:0000313" key="5">
    <source>
        <dbReference type="Proteomes" id="UP000006683"/>
    </source>
</evidence>
<feature type="chain" id="PRO_5003151745" description="Outer membrane protein beta-barrel domain-containing protein" evidence="2">
    <location>
        <begin position="20"/>
        <end position="174"/>
    </location>
</feature>
<evidence type="ECO:0000313" key="4">
    <source>
        <dbReference type="EMBL" id="ADN77874.1"/>
    </source>
</evidence>
<dbReference type="AlphaFoldDB" id="E1SQA3"/>
<gene>
    <name evidence="4" type="ordered locus">Fbal_3678</name>
</gene>
<keyword evidence="1 2" id="KW-0732">Signal</keyword>
<dbReference type="RefSeq" id="WP_013347179.1">
    <property type="nucleotide sequence ID" value="NC_014541.1"/>
</dbReference>
<feature type="signal peptide" evidence="2">
    <location>
        <begin position="1"/>
        <end position="19"/>
    </location>
</feature>
<dbReference type="eggNOG" id="COG3637">
    <property type="taxonomic scope" value="Bacteria"/>
</dbReference>
<evidence type="ECO:0000259" key="3">
    <source>
        <dbReference type="Pfam" id="PF13505"/>
    </source>
</evidence>
<keyword evidence="5" id="KW-1185">Reference proteome</keyword>
<accession>E1SQA3</accession>
<evidence type="ECO:0000256" key="2">
    <source>
        <dbReference type="SAM" id="SignalP"/>
    </source>
</evidence>
<organism evidence="4 5">
    <name type="scientific">Ferrimonas balearica (strain DSM 9799 / CCM 4581 / KCTC 23876 / PAT)</name>
    <dbReference type="NCBI Taxonomy" id="550540"/>
    <lineage>
        <taxon>Bacteria</taxon>
        <taxon>Pseudomonadati</taxon>
        <taxon>Pseudomonadota</taxon>
        <taxon>Gammaproteobacteria</taxon>
        <taxon>Alteromonadales</taxon>
        <taxon>Ferrimonadaceae</taxon>
        <taxon>Ferrimonas</taxon>
    </lineage>
</organism>
<reference evidence="4 5" key="1">
    <citation type="journal article" date="2010" name="Stand. Genomic Sci.">
        <title>Complete genome sequence of Ferrimonas balearica type strain (PAT).</title>
        <authorList>
            <person name="Nolan M."/>
            <person name="Sikorski J."/>
            <person name="Davenport K."/>
            <person name="Lucas S."/>
            <person name="Glavina Del Rio T."/>
            <person name="Tice H."/>
            <person name="Cheng J."/>
            <person name="Goodwin L."/>
            <person name="Pitluck S."/>
            <person name="Liolios K."/>
            <person name="Ivanova N."/>
            <person name="Mavromatis K."/>
            <person name="Ovchinnikova G."/>
            <person name="Pati A."/>
            <person name="Chen A."/>
            <person name="Palaniappan K."/>
            <person name="Land M."/>
            <person name="Hauser L."/>
            <person name="Chang Y."/>
            <person name="Jeffries C."/>
            <person name="Tapia R."/>
            <person name="Brettin T."/>
            <person name="Detter J."/>
            <person name="Han C."/>
            <person name="Yasawong M."/>
            <person name="Rohde M."/>
            <person name="Tindall B."/>
            <person name="Goker M."/>
            <person name="Woyke T."/>
            <person name="Bristow J."/>
            <person name="Eisen J."/>
            <person name="Markowitz V."/>
            <person name="Hugenholtz P."/>
            <person name="Kyrpides N."/>
            <person name="Klenk H."/>
            <person name="Lapidus A."/>
        </authorList>
    </citation>
    <scope>NUCLEOTIDE SEQUENCE [LARGE SCALE GENOMIC DNA]</scope>
    <source>
        <strain evidence="5">DSM 9799 / CCM 4581 / KCTC 23876 / PAT</strain>
    </source>
</reference>
<dbReference type="InterPro" id="IPR011250">
    <property type="entry name" value="OMP/PagP_B-barrel"/>
</dbReference>
<proteinExistence type="predicted"/>
<dbReference type="STRING" id="550540.Fbal_3678"/>
<dbReference type="Pfam" id="PF13505">
    <property type="entry name" value="OMP_b-brl"/>
    <property type="match status" value="1"/>
</dbReference>
<dbReference type="Proteomes" id="UP000006683">
    <property type="component" value="Chromosome"/>
</dbReference>
<sequence>MKRSLIALALGGAMISVPAAANLAQGYGYIGGQLNYFDLDTGLASINPMALTFLGGYQFNPYLALEGRIGVGITDDDLDFWGETVSLEVDHYYAGYLVGTLPLTDWVSAYGLLGYAETKISASSGGNSESESDNDLSYGLGLKMNASENAGFTLEYIELYDDVSSLNLGFTYQF</sequence>
<name>E1SQA3_FERBD</name>
<protein>
    <recommendedName>
        <fullName evidence="3">Outer membrane protein beta-barrel domain-containing protein</fullName>
    </recommendedName>
</protein>